<organism evidence="6">
    <name type="scientific">Aspergillus niger</name>
    <dbReference type="NCBI Taxonomy" id="5061"/>
    <lineage>
        <taxon>Eukaryota</taxon>
        <taxon>Fungi</taxon>
        <taxon>Dikarya</taxon>
        <taxon>Ascomycota</taxon>
        <taxon>Pezizomycotina</taxon>
        <taxon>Eurotiomycetes</taxon>
        <taxon>Eurotiomycetidae</taxon>
        <taxon>Eurotiales</taxon>
        <taxon>Aspergillaceae</taxon>
        <taxon>Aspergillus</taxon>
        <taxon>Aspergillus subgen. Circumdati</taxon>
    </lineage>
</organism>
<evidence type="ECO:0000256" key="1">
    <source>
        <dbReference type="ARBA" id="ARBA00023015"/>
    </source>
</evidence>
<dbReference type="AlphaFoldDB" id="A0AAJ8BMJ0"/>
<dbReference type="SMART" id="SM00906">
    <property type="entry name" value="Fungal_trans"/>
    <property type="match status" value="1"/>
</dbReference>
<name>A0AAJ8BMJ0_ASPNG</name>
<accession>A0AAJ8BMJ0</accession>
<dbReference type="VEuPathDB" id="FungiDB:An04g00500"/>
<proteinExistence type="predicted"/>
<dbReference type="GeneID" id="4990451"/>
<keyword evidence="3" id="KW-0539">Nucleus</keyword>
<feature type="domain" description="Xylanolytic transcriptional activator regulatory" evidence="5">
    <location>
        <begin position="378"/>
        <end position="453"/>
    </location>
</feature>
<keyword evidence="2" id="KW-0804">Transcription</keyword>
<dbReference type="KEGG" id="ang:An04g00500"/>
<dbReference type="Pfam" id="PF04082">
    <property type="entry name" value="Fungal_trans"/>
    <property type="match status" value="1"/>
</dbReference>
<evidence type="ECO:0000259" key="5">
    <source>
        <dbReference type="SMART" id="SM00906"/>
    </source>
</evidence>
<feature type="region of interest" description="Disordered" evidence="4">
    <location>
        <begin position="1"/>
        <end position="42"/>
    </location>
</feature>
<dbReference type="PANTHER" id="PTHR47424:SF5">
    <property type="entry name" value="ZN(II)2CYS6 TRANSCRIPTION FACTOR (EUROFUNG)"/>
    <property type="match status" value="1"/>
</dbReference>
<protein>
    <recommendedName>
        <fullName evidence="5">Xylanolytic transcriptional activator regulatory domain-containing protein</fullName>
    </recommendedName>
</protein>
<gene>
    <name evidence="6" type="ORF">An04g00500</name>
</gene>
<reference evidence="6" key="2">
    <citation type="submission" date="2025-08" db="UniProtKB">
        <authorList>
            <consortium name="RefSeq"/>
        </authorList>
    </citation>
    <scope>IDENTIFICATION</scope>
</reference>
<dbReference type="InterPro" id="IPR007219">
    <property type="entry name" value="XnlR_reg_dom"/>
</dbReference>
<evidence type="ECO:0000256" key="3">
    <source>
        <dbReference type="ARBA" id="ARBA00023242"/>
    </source>
</evidence>
<evidence type="ECO:0000256" key="2">
    <source>
        <dbReference type="ARBA" id="ARBA00023163"/>
    </source>
</evidence>
<dbReference type="InterPro" id="IPR051127">
    <property type="entry name" value="Fungal_SecMet_Regulators"/>
</dbReference>
<dbReference type="CDD" id="cd12148">
    <property type="entry name" value="fungal_TF_MHR"/>
    <property type="match status" value="1"/>
</dbReference>
<dbReference type="PANTHER" id="PTHR47424">
    <property type="entry name" value="REGULATORY PROTEIN GAL4"/>
    <property type="match status" value="1"/>
</dbReference>
<reference evidence="6" key="1">
    <citation type="submission" date="2025-02" db="EMBL/GenBank/DDBJ databases">
        <authorList>
            <consortium name="NCBI Genome Project"/>
        </authorList>
    </citation>
    <scope>NUCLEOTIDE SEQUENCE</scope>
</reference>
<keyword evidence="1" id="KW-0805">Transcription regulation</keyword>
<sequence length="773" mass="86011">MSSESPQVDMAPPQPDSGEQNATPDADTAKRKAEPANGTHTRSKRNRYISIAWYDSARCHPPMLTLSHHWLSTLPLILTNAKGGRSNAMARYPVNAVDTLTSNVDMPQTAAIITSKTPREFRSMTDQIKTLQEQVNSLFTNLKDLRSQRSSIDSPNFDAFSRDGSQSVFTPMHAPLGKPRIRHPRFQGPTSSAFNFDVARSSLQNMGIAPPEEVIPDDLTTAQVTPAGSPPHVGPSFLTMHPTKDPIWSIKREEALRLCRVYEEEIGIMYPLVDIDQIAQQVNLLYTFMESAIRTGFAQRGLPGADGLTDDNTVLLKMILAITLVVEGGGQSELGQRLYLSVKPIAESKLWDTLDIRTIQLYGMIATFHFHMDDDAMAYRIIGLAARMCLEMGLHRRDALNKMFPDEDQWPAVVKTFWTVYSLDRRWSLGTGLPFNIQDEDIDPNLPEPDASLPYLKSMISYNRISSKIWYSGLGSEGTTDIRRDEIGYLDYQILQWYKQVPDALKFYPIESPKNGHVDSANRGLRRLRVLLYLRMNQLRILIYRPVLHSAASIAEDKGHAQTVVDVAKDTIRVLTRLNQTSDIYRSQQITFNYFLVAALAVLFLAVCHAPADFNRQVRDEFYMALNLISGFSTKSYVSKRLWKAIKGLRKIGERLGVLVRPFGSDSNDPHSSAAVAMAGLAGHQIEDLSVYGPMNGIGELGNSPLNGLQMSHELTNLFEAVGGFGNFMASGTPAEGINGFVGHDGEIQNTGEGLSGVLGDEGEWSRVIRDLF</sequence>
<dbReference type="RefSeq" id="XP_059600432.1">
    <property type="nucleotide sequence ID" value="XM_059747258.1"/>
</dbReference>
<evidence type="ECO:0000313" key="6">
    <source>
        <dbReference type="RefSeq" id="XP_059600432.1"/>
    </source>
</evidence>
<evidence type="ECO:0000256" key="4">
    <source>
        <dbReference type="SAM" id="MobiDB-lite"/>
    </source>
</evidence>